<dbReference type="InterPro" id="IPR045397">
    <property type="entry name" value="TumE-like"/>
</dbReference>
<dbReference type="OrthoDB" id="7451512at2"/>
<accession>L0NCC0</accession>
<dbReference type="KEGG" id="rht:NT26_0815"/>
<evidence type="ECO:0000313" key="2">
    <source>
        <dbReference type="Proteomes" id="UP000010792"/>
    </source>
</evidence>
<proteinExistence type="predicted"/>
<sequence>MKAKLLLRKRLTLTETCFVDIRIWQVPKPVRGSPHNIKYSLALVSNETCVLRYDNEAGKGDHNHLGHDEVDYAYVDLERLQDDFWKDVELWMKDHTQS</sequence>
<dbReference type="EMBL" id="FO082820">
    <property type="protein sequence ID" value="CCF18539.1"/>
    <property type="molecule type" value="Genomic_DNA"/>
</dbReference>
<evidence type="ECO:0000313" key="1">
    <source>
        <dbReference type="EMBL" id="CCF18539.1"/>
    </source>
</evidence>
<dbReference type="Pfam" id="PF20126">
    <property type="entry name" value="TumE"/>
    <property type="match status" value="1"/>
</dbReference>
<name>L0NCC0_9HYPH</name>
<dbReference type="AlphaFoldDB" id="L0NCC0"/>
<dbReference type="STRING" id="1125847.NT26_0815"/>
<protein>
    <submittedName>
        <fullName evidence="1">Uncharacterized protein</fullName>
    </submittedName>
</protein>
<dbReference type="RefSeq" id="WP_052637503.1">
    <property type="nucleotide sequence ID" value="NZ_FO082820.1"/>
</dbReference>
<organism evidence="1 2">
    <name type="scientific">Pseudorhizobium banfieldiae</name>
    <dbReference type="NCBI Taxonomy" id="1125847"/>
    <lineage>
        <taxon>Bacteria</taxon>
        <taxon>Pseudomonadati</taxon>
        <taxon>Pseudomonadota</taxon>
        <taxon>Alphaproteobacteria</taxon>
        <taxon>Hyphomicrobiales</taxon>
        <taxon>Rhizobiaceae</taxon>
        <taxon>Rhizobium/Agrobacterium group</taxon>
        <taxon>Pseudorhizobium</taxon>
    </lineage>
</organism>
<keyword evidence="2" id="KW-1185">Reference proteome</keyword>
<reference evidence="1 2" key="1">
    <citation type="journal article" date="2013" name="Genome Biol. Evol.">
        <title>Life in an arsenic-containing gold mine: genome and physiology of the autotrophic arsenite-oxidizing bacterium rhizobium sp. NT-26.</title>
        <authorList>
            <person name="Andres J."/>
            <person name="Arsene-Ploetze F."/>
            <person name="Barbe V."/>
            <person name="Brochier-Armanet C."/>
            <person name="Cleiss-Arnold J."/>
            <person name="Coppee J.Y."/>
            <person name="Dillies M.A."/>
            <person name="Geist"/>
            <person name="L"/>
            <person name="Joublin A."/>
            <person name="Koechler S."/>
            <person name="Lassalle F."/>
            <person name="Marchal M."/>
            <person name="Medigue C."/>
            <person name="Muller D."/>
            <person name="Nesme X."/>
            <person name="Plewniak F."/>
            <person name="Proux C."/>
            <person name="Ramirez-Bahena M.H."/>
            <person name="Schenowitz C."/>
            <person name="Sismeiro O."/>
            <person name="Vallenet D."/>
            <person name="Santini J.M."/>
            <person name="Bertin P.N."/>
        </authorList>
    </citation>
    <scope>NUCLEOTIDE SEQUENCE [LARGE SCALE GENOMIC DNA]</scope>
    <source>
        <strain evidence="1 2">NT-26</strain>
    </source>
</reference>
<gene>
    <name evidence="1" type="ORF">NT26_0815</name>
</gene>
<dbReference type="Proteomes" id="UP000010792">
    <property type="component" value="Chromosome"/>
</dbReference>